<dbReference type="EMBL" id="CP014168">
    <property type="protein sequence ID" value="AOH84501.1"/>
    <property type="molecule type" value="Genomic_DNA"/>
</dbReference>
<sequence>MRKAFLSAVALGLATFGAQAATAQDTTVTDTSTQDTSPNGASTFRGFRVEGNAGGDRFQSQGRHHDKFGYGATVGFDGVIGDKIVVGPEASYWRANNWNENCSLGGGNSRICEKSFEEYGAAVRAGYLVTPNFLVYGKGGYVNNQQRKRIDAPNGQNIVYDRYSTDGYQVGGGVEYSLGKDVMKMPLFVGAQYVFSQYNDHTSRQRVMGTIGFHFK</sequence>
<evidence type="ECO:0000256" key="1">
    <source>
        <dbReference type="ARBA" id="ARBA00022729"/>
    </source>
</evidence>
<dbReference type="OrthoDB" id="7596457at2"/>
<dbReference type="SUPFAM" id="SSF56925">
    <property type="entry name" value="OMPA-like"/>
    <property type="match status" value="1"/>
</dbReference>
<feature type="region of interest" description="Disordered" evidence="2">
    <location>
        <begin position="23"/>
        <end position="46"/>
    </location>
</feature>
<feature type="chain" id="PRO_5008556312" description="Outer membrane protein beta-barrel domain-containing protein" evidence="3">
    <location>
        <begin position="21"/>
        <end position="216"/>
    </location>
</feature>
<keyword evidence="6" id="KW-1185">Reference proteome</keyword>
<proteinExistence type="predicted"/>
<reference evidence="5 6" key="1">
    <citation type="submission" date="2016-01" db="EMBL/GenBank/DDBJ databases">
        <title>Complete genome and mega plasmid sequence of Sphingomonas panacis DCY99 elicits systemic resistance in rice to Xanthomonas oryzae.</title>
        <authorList>
            <person name="Kim Y.J."/>
            <person name="Yang D.C."/>
            <person name="Sing P."/>
        </authorList>
    </citation>
    <scope>NUCLEOTIDE SEQUENCE [LARGE SCALE GENOMIC DNA]</scope>
    <source>
        <strain evidence="5 6">DCY99</strain>
    </source>
</reference>
<evidence type="ECO:0000259" key="4">
    <source>
        <dbReference type="Pfam" id="PF13505"/>
    </source>
</evidence>
<gene>
    <name evidence="5" type="ORF">AWL63_11510</name>
</gene>
<dbReference type="RefSeq" id="WP_069205056.1">
    <property type="nucleotide sequence ID" value="NZ_CP014168.1"/>
</dbReference>
<dbReference type="Proteomes" id="UP000094256">
    <property type="component" value="Chromosome"/>
</dbReference>
<organism evidence="5 6">
    <name type="scientific">Sphingomonas panacis</name>
    <dbReference type="NCBI Taxonomy" id="1560345"/>
    <lineage>
        <taxon>Bacteria</taxon>
        <taxon>Pseudomonadati</taxon>
        <taxon>Pseudomonadota</taxon>
        <taxon>Alphaproteobacteria</taxon>
        <taxon>Sphingomonadales</taxon>
        <taxon>Sphingomonadaceae</taxon>
        <taxon>Sphingomonas</taxon>
    </lineage>
</organism>
<evidence type="ECO:0000313" key="6">
    <source>
        <dbReference type="Proteomes" id="UP000094256"/>
    </source>
</evidence>
<feature type="compositionally biased region" description="Low complexity" evidence="2">
    <location>
        <begin position="23"/>
        <end position="36"/>
    </location>
</feature>
<dbReference type="KEGG" id="span:AWL63_11510"/>
<evidence type="ECO:0000256" key="2">
    <source>
        <dbReference type="SAM" id="MobiDB-lite"/>
    </source>
</evidence>
<dbReference type="AlphaFoldDB" id="A0A1B3ZAQ0"/>
<dbReference type="InterPro" id="IPR011250">
    <property type="entry name" value="OMP/PagP_B-barrel"/>
</dbReference>
<dbReference type="STRING" id="1560345.AWL63_11510"/>
<feature type="signal peptide" evidence="3">
    <location>
        <begin position="1"/>
        <end position="20"/>
    </location>
</feature>
<feature type="domain" description="Outer membrane protein beta-barrel" evidence="4">
    <location>
        <begin position="10"/>
        <end position="182"/>
    </location>
</feature>
<accession>A0A1B3ZAQ0</accession>
<evidence type="ECO:0000256" key="3">
    <source>
        <dbReference type="SAM" id="SignalP"/>
    </source>
</evidence>
<evidence type="ECO:0000313" key="5">
    <source>
        <dbReference type="EMBL" id="AOH84501.1"/>
    </source>
</evidence>
<name>A0A1B3ZAQ0_9SPHN</name>
<dbReference type="Pfam" id="PF13505">
    <property type="entry name" value="OMP_b-brl"/>
    <property type="match status" value="1"/>
</dbReference>
<dbReference type="InterPro" id="IPR027385">
    <property type="entry name" value="Beta-barrel_OMP"/>
</dbReference>
<protein>
    <recommendedName>
        <fullName evidence="4">Outer membrane protein beta-barrel domain-containing protein</fullName>
    </recommendedName>
</protein>
<keyword evidence="1 3" id="KW-0732">Signal</keyword>